<evidence type="ECO:0000313" key="15">
    <source>
        <dbReference type="Proteomes" id="UP001431209"/>
    </source>
</evidence>
<keyword evidence="15" id="KW-1185">Reference proteome</keyword>
<evidence type="ECO:0000256" key="12">
    <source>
        <dbReference type="ARBA" id="ARBA00023136"/>
    </source>
</evidence>
<feature type="transmembrane region" description="Helical" evidence="13">
    <location>
        <begin position="51"/>
        <end position="75"/>
    </location>
</feature>
<dbReference type="FunFam" id="1.20.1280.290:FF:000004">
    <property type="entry name" value="Sugar transporter SWEET"/>
    <property type="match status" value="1"/>
</dbReference>
<evidence type="ECO:0000256" key="13">
    <source>
        <dbReference type="SAM" id="Phobius"/>
    </source>
</evidence>
<keyword evidence="9" id="KW-0677">Repeat</keyword>
<feature type="transmembrane region" description="Helical" evidence="13">
    <location>
        <begin position="175"/>
        <end position="196"/>
    </location>
</feature>
<keyword evidence="10 13" id="KW-1133">Transmembrane helix</keyword>
<dbReference type="PANTHER" id="PTHR10791:SF30">
    <property type="entry name" value="SUGAR TRANSPORTER SWEET1"/>
    <property type="match status" value="1"/>
</dbReference>
<evidence type="ECO:0000256" key="10">
    <source>
        <dbReference type="ARBA" id="ARBA00022989"/>
    </source>
</evidence>
<proteinExistence type="inferred from homology"/>
<evidence type="ECO:0000256" key="3">
    <source>
        <dbReference type="ARBA" id="ARBA00007809"/>
    </source>
</evidence>
<dbReference type="InterPro" id="IPR047664">
    <property type="entry name" value="SWEET"/>
</dbReference>
<comment type="similarity">
    <text evidence="3">Belongs to the SWEET sugar transporter family.</text>
</comment>
<evidence type="ECO:0000256" key="11">
    <source>
        <dbReference type="ARBA" id="ARBA00023034"/>
    </source>
</evidence>
<feature type="transmembrane region" description="Helical" evidence="13">
    <location>
        <begin position="202"/>
        <end position="223"/>
    </location>
</feature>
<feature type="transmembrane region" description="Helical" evidence="13">
    <location>
        <begin position="110"/>
        <end position="130"/>
    </location>
</feature>
<dbReference type="GO" id="GO:0000139">
    <property type="term" value="C:Golgi membrane"/>
    <property type="evidence" value="ECO:0007669"/>
    <property type="project" value="UniProtKB-SubCell"/>
</dbReference>
<keyword evidence="5" id="KW-0813">Transport</keyword>
<evidence type="ECO:0000256" key="4">
    <source>
        <dbReference type="ARBA" id="ARBA00021741"/>
    </source>
</evidence>
<evidence type="ECO:0000256" key="1">
    <source>
        <dbReference type="ARBA" id="ARBA00004651"/>
    </source>
</evidence>
<keyword evidence="8 13" id="KW-0812">Transmembrane</keyword>
<keyword evidence="6" id="KW-1003">Cell membrane</keyword>
<name>A0AAW2ZF88_9EUKA</name>
<dbReference type="GO" id="GO:0005886">
    <property type="term" value="C:plasma membrane"/>
    <property type="evidence" value="ECO:0007669"/>
    <property type="project" value="UniProtKB-SubCell"/>
</dbReference>
<accession>A0AAW2ZF88</accession>
<comment type="caution">
    <text evidence="14">The sequence shown here is derived from an EMBL/GenBank/DDBJ whole genome shotgun (WGS) entry which is preliminary data.</text>
</comment>
<dbReference type="Pfam" id="PF03083">
    <property type="entry name" value="MtN3_slv"/>
    <property type="match status" value="2"/>
</dbReference>
<reference evidence="14 15" key="1">
    <citation type="submission" date="2024-03" db="EMBL/GenBank/DDBJ databases">
        <title>The Acrasis kona genome and developmental transcriptomes reveal deep origins of eukaryotic multicellular pathways.</title>
        <authorList>
            <person name="Sheikh S."/>
            <person name="Fu C.-J."/>
            <person name="Brown M.W."/>
            <person name="Baldauf S.L."/>
        </authorList>
    </citation>
    <scope>NUCLEOTIDE SEQUENCE [LARGE SCALE GENOMIC DNA]</scope>
    <source>
        <strain evidence="14 15">ATCC MYA-3509</strain>
    </source>
</reference>
<evidence type="ECO:0000313" key="14">
    <source>
        <dbReference type="EMBL" id="KAL0487992.1"/>
    </source>
</evidence>
<dbReference type="InterPro" id="IPR004316">
    <property type="entry name" value="SWEET_rpt"/>
</dbReference>
<feature type="transmembrane region" description="Helical" evidence="13">
    <location>
        <begin position="142"/>
        <end position="163"/>
    </location>
</feature>
<evidence type="ECO:0000256" key="2">
    <source>
        <dbReference type="ARBA" id="ARBA00004653"/>
    </source>
</evidence>
<keyword evidence="12 13" id="KW-0472">Membrane</keyword>
<feature type="transmembrane region" description="Helical" evidence="13">
    <location>
        <begin position="81"/>
        <end position="101"/>
    </location>
</feature>
<dbReference type="PANTHER" id="PTHR10791">
    <property type="entry name" value="RAG1-ACTIVATING PROTEIN 1"/>
    <property type="match status" value="1"/>
</dbReference>
<evidence type="ECO:0000256" key="6">
    <source>
        <dbReference type="ARBA" id="ARBA00022475"/>
    </source>
</evidence>
<dbReference type="Proteomes" id="UP001431209">
    <property type="component" value="Unassembled WGS sequence"/>
</dbReference>
<evidence type="ECO:0000256" key="5">
    <source>
        <dbReference type="ARBA" id="ARBA00022448"/>
    </source>
</evidence>
<sequence>MSDVNVGSNIVLSTAISIVGVVLNIILFLSPWRQLNAIKQQKKKSPDGGDAVSDSTAFQYVAMTVNCLFWVTYSLLMHNRLLLIINGLGLILSLFYNYLFFQVTERREQFLNQCNVAVLVYISALGYALYTTYTDESKKVLSFIGVCAACASLLMIGSPLIQLRQVIVKKNSDSIPATLAAAATASSLTWWMYGIIEHDSNIYVPNFIGAVLGILQLALKLIFRGRRPQVFSLLPTSSNSSAE</sequence>
<dbReference type="Gene3D" id="1.20.1280.290">
    <property type="match status" value="2"/>
</dbReference>
<dbReference type="GO" id="GO:0051119">
    <property type="term" value="F:sugar transmembrane transporter activity"/>
    <property type="evidence" value="ECO:0007669"/>
    <property type="project" value="InterPro"/>
</dbReference>
<dbReference type="EMBL" id="JAOPGA020001391">
    <property type="protein sequence ID" value="KAL0487992.1"/>
    <property type="molecule type" value="Genomic_DNA"/>
</dbReference>
<evidence type="ECO:0000256" key="8">
    <source>
        <dbReference type="ARBA" id="ARBA00022692"/>
    </source>
</evidence>
<feature type="transmembrane region" description="Helical" evidence="13">
    <location>
        <begin position="6"/>
        <end position="30"/>
    </location>
</feature>
<comment type="subcellular location">
    <subcellularLocation>
        <location evidence="1">Cell membrane</location>
        <topology evidence="1">Multi-pass membrane protein</topology>
    </subcellularLocation>
    <subcellularLocation>
        <location evidence="2">Golgi apparatus membrane</location>
        <topology evidence="2">Multi-pass membrane protein</topology>
    </subcellularLocation>
</comment>
<evidence type="ECO:0000256" key="9">
    <source>
        <dbReference type="ARBA" id="ARBA00022737"/>
    </source>
</evidence>
<dbReference type="AlphaFoldDB" id="A0AAW2ZF88"/>
<protein>
    <recommendedName>
        <fullName evidence="4">Sugar transporter SWEET1</fullName>
    </recommendedName>
</protein>
<organism evidence="14 15">
    <name type="scientific">Acrasis kona</name>
    <dbReference type="NCBI Taxonomy" id="1008807"/>
    <lineage>
        <taxon>Eukaryota</taxon>
        <taxon>Discoba</taxon>
        <taxon>Heterolobosea</taxon>
        <taxon>Tetramitia</taxon>
        <taxon>Eutetramitia</taxon>
        <taxon>Acrasidae</taxon>
        <taxon>Acrasis</taxon>
    </lineage>
</organism>
<evidence type="ECO:0000256" key="7">
    <source>
        <dbReference type="ARBA" id="ARBA00022597"/>
    </source>
</evidence>
<gene>
    <name evidence="14" type="ORF">AKO1_008868</name>
</gene>
<keyword evidence="11" id="KW-0333">Golgi apparatus</keyword>
<keyword evidence="7" id="KW-0762">Sugar transport</keyword>